<name>A0ABU3WR50_9NOCA</name>
<dbReference type="Pfam" id="PF09851">
    <property type="entry name" value="SHOCT"/>
    <property type="match status" value="1"/>
</dbReference>
<gene>
    <name evidence="3" type="ORF">F8M49_11825</name>
</gene>
<keyword evidence="1" id="KW-1133">Transmembrane helix</keyword>
<dbReference type="RefSeq" id="WP_138999076.1">
    <property type="nucleotide sequence ID" value="NZ_JBHWXO010000002.1"/>
</dbReference>
<keyword evidence="1" id="KW-0812">Transmembrane</keyword>
<keyword evidence="4" id="KW-1185">Reference proteome</keyword>
<dbReference type="InterPro" id="IPR018649">
    <property type="entry name" value="SHOCT"/>
</dbReference>
<feature type="transmembrane region" description="Helical" evidence="1">
    <location>
        <begin position="12"/>
        <end position="36"/>
    </location>
</feature>
<evidence type="ECO:0000313" key="3">
    <source>
        <dbReference type="EMBL" id="MDV2475868.1"/>
    </source>
</evidence>
<evidence type="ECO:0000256" key="1">
    <source>
        <dbReference type="SAM" id="Phobius"/>
    </source>
</evidence>
<dbReference type="Proteomes" id="UP001275440">
    <property type="component" value="Unassembled WGS sequence"/>
</dbReference>
<protein>
    <submittedName>
        <fullName evidence="3">SHOCT domain-containing protein</fullName>
    </submittedName>
</protein>
<accession>A0ABU3WR50</accession>
<proteinExistence type="predicted"/>
<feature type="domain" description="SHOCT" evidence="2">
    <location>
        <begin position="55"/>
        <end position="80"/>
    </location>
</feature>
<comment type="caution">
    <text evidence="3">The sequence shown here is derived from an EMBL/GenBank/DDBJ whole genome shotgun (WGS) entry which is preliminary data.</text>
</comment>
<reference evidence="3 4" key="1">
    <citation type="submission" date="2019-10" db="EMBL/GenBank/DDBJ databases">
        <title>Draft Genome Assembly of Rhodococcus zopfii DSM44189.</title>
        <authorList>
            <person name="Sutton J.M."/>
            <person name="Akob D.M."/>
            <person name="Bushman T.J."/>
        </authorList>
    </citation>
    <scope>NUCLEOTIDE SEQUENCE [LARGE SCALE GENOMIC DNA]</scope>
    <source>
        <strain evidence="3 4">DSM 44189</strain>
    </source>
</reference>
<organism evidence="3 4">
    <name type="scientific">Rhodococcus zopfii</name>
    <dbReference type="NCBI Taxonomy" id="43772"/>
    <lineage>
        <taxon>Bacteria</taxon>
        <taxon>Bacillati</taxon>
        <taxon>Actinomycetota</taxon>
        <taxon>Actinomycetes</taxon>
        <taxon>Mycobacteriales</taxon>
        <taxon>Nocardiaceae</taxon>
        <taxon>Rhodococcus</taxon>
    </lineage>
</organism>
<evidence type="ECO:0000313" key="4">
    <source>
        <dbReference type="Proteomes" id="UP001275440"/>
    </source>
</evidence>
<evidence type="ECO:0000259" key="2">
    <source>
        <dbReference type="Pfam" id="PF09851"/>
    </source>
</evidence>
<dbReference type="EMBL" id="WBMO01000001">
    <property type="protein sequence ID" value="MDV2475868.1"/>
    <property type="molecule type" value="Genomic_DNA"/>
</dbReference>
<keyword evidence="1" id="KW-0472">Membrane</keyword>
<sequence length="92" mass="10212">MMFWYGDGMGGWGYVLMTVAMVLFWALVVVGLVMLVRAMSPGPQPGPPPAPGPTPEDILATRFAHGEIDEDEFRRRLEALHSHRPGPHTTKR</sequence>